<dbReference type="GO" id="GO:0051177">
    <property type="term" value="P:meiotic sister chromatid cohesion"/>
    <property type="evidence" value="ECO:0000318"/>
    <property type="project" value="GO_Central"/>
</dbReference>
<dbReference type="EMBL" id="DS113177">
    <property type="protein sequence ID" value="EAY23667.1"/>
    <property type="molecule type" value="Genomic_DNA"/>
</dbReference>
<evidence type="ECO:0000313" key="3">
    <source>
        <dbReference type="Proteomes" id="UP000001542"/>
    </source>
</evidence>
<organism evidence="2 3">
    <name type="scientific">Trichomonas vaginalis (strain ATCC PRA-98 / G3)</name>
    <dbReference type="NCBI Taxonomy" id="412133"/>
    <lineage>
        <taxon>Eukaryota</taxon>
        <taxon>Metamonada</taxon>
        <taxon>Parabasalia</taxon>
        <taxon>Trichomonadida</taxon>
        <taxon>Trichomonadidae</taxon>
        <taxon>Trichomonas</taxon>
    </lineage>
</organism>
<dbReference type="GO" id="GO:0007165">
    <property type="term" value="P:signal transduction"/>
    <property type="evidence" value="ECO:0007669"/>
    <property type="project" value="InterPro"/>
</dbReference>
<dbReference type="GO" id="GO:0000159">
    <property type="term" value="C:protein phosphatase type 2A complex"/>
    <property type="evidence" value="ECO:0007669"/>
    <property type="project" value="InterPro"/>
</dbReference>
<dbReference type="PANTHER" id="PTHR10257">
    <property type="entry name" value="SERINE/THREONINE PROTEIN PHOSPHATASE 2A PP2A REGULATORY SUBUNIT B"/>
    <property type="match status" value="1"/>
</dbReference>
<dbReference type="AlphaFoldDB" id="A2D7F0"/>
<dbReference type="Pfam" id="PF01603">
    <property type="entry name" value="B56"/>
    <property type="match status" value="1"/>
</dbReference>
<name>A2D7F0_TRIV3</name>
<dbReference type="Proteomes" id="UP000001542">
    <property type="component" value="Unassembled WGS sequence"/>
</dbReference>
<dbReference type="eggNOG" id="KOG2085">
    <property type="taxonomic scope" value="Eukaryota"/>
</dbReference>
<dbReference type="SUPFAM" id="SSF48371">
    <property type="entry name" value="ARM repeat"/>
    <property type="match status" value="1"/>
</dbReference>
<reference evidence="2" key="1">
    <citation type="submission" date="2006-10" db="EMBL/GenBank/DDBJ databases">
        <authorList>
            <person name="Amadeo P."/>
            <person name="Zhao Q."/>
            <person name="Wortman J."/>
            <person name="Fraser-Liggett C."/>
            <person name="Carlton J."/>
        </authorList>
    </citation>
    <scope>NUCLEOTIDE SEQUENCE</scope>
    <source>
        <strain evidence="2">G3</strain>
    </source>
</reference>
<keyword evidence="3" id="KW-1185">Reference proteome</keyword>
<dbReference type="VEuPathDB" id="TrichDB:TVAGG3_0992950"/>
<dbReference type="InterPro" id="IPR016024">
    <property type="entry name" value="ARM-type_fold"/>
</dbReference>
<gene>
    <name evidence="2" type="ORF">TVAG_120040</name>
</gene>
<dbReference type="InterPro" id="IPR002554">
    <property type="entry name" value="PP2A_B56"/>
</dbReference>
<dbReference type="PANTHER" id="PTHR10257:SF3">
    <property type="entry name" value="SERINE_THREONINE-PROTEIN PHOSPHATASE 2A 56 KDA REGULATORY SUBUNIT GAMMA ISOFORM"/>
    <property type="match status" value="1"/>
</dbReference>
<evidence type="ECO:0000313" key="2">
    <source>
        <dbReference type="EMBL" id="EAY23667.1"/>
    </source>
</evidence>
<dbReference type="STRING" id="5722.A2D7F0"/>
<dbReference type="InterPro" id="IPR011989">
    <property type="entry name" value="ARM-like"/>
</dbReference>
<proteinExistence type="predicted"/>
<dbReference type="VEuPathDB" id="TrichDB:TVAG_120040"/>
<feature type="region of interest" description="Disordered" evidence="1">
    <location>
        <begin position="1"/>
        <end position="25"/>
    </location>
</feature>
<evidence type="ECO:0008006" key="4">
    <source>
        <dbReference type="Google" id="ProtNLM"/>
    </source>
</evidence>
<sequence>MKKGSSPTKSPGKRSQIPVRRKKEEVPKSEISEFKVMTFAVSTLFNAGFEEVTITPSKSFTEIDPKEYNTVFAQKVKECQKICDFSIGVKDVVAKKTKSDLLKDIMTAFDSPEIMHLLTPSSYEKYFKMVTKNICRPMPQIKIVSPLDVDDQVQDTAWPHLFLVYKTLNTLMESNNVPTCNNKNLVQALVSNCCGPDDRERFACKDILRKMYSKCPNLQQLILRAVVSQFQTKQCSADLLEFFGKVVAGYQAPLTAEQISTYKNAVLFLHSSPNFLKFCLNLLQVINQHIKLDPSLYEPTIEYIISHWPSLSIRKQILMLSEVEGLFLGFPKLLNERSSKLVFTLLSELITQPNIDLSETSCNVIIGPALEEALLAFTPLAHKILDEQLLSVARNHWNDFVRDDSKLALQMMSDIDNDLLEETLNNSKDTKKRKKANNLIWKTNWAKVFETAKSRDNNIQGPNLELFL</sequence>
<dbReference type="Gene3D" id="1.25.10.10">
    <property type="entry name" value="Leucine-rich Repeat Variant"/>
    <property type="match status" value="1"/>
</dbReference>
<dbReference type="KEGG" id="tva:4720753"/>
<protein>
    <recommendedName>
        <fullName evidence="4">Phosphoprotein phosphatase</fullName>
    </recommendedName>
</protein>
<dbReference type="FunFam" id="1.25.10.10:FF:000331">
    <property type="entry name" value="Phosphoprotein phosphatase, putative"/>
    <property type="match status" value="1"/>
</dbReference>
<dbReference type="OrthoDB" id="10475838at2759"/>
<evidence type="ECO:0000256" key="1">
    <source>
        <dbReference type="SAM" id="MobiDB-lite"/>
    </source>
</evidence>
<dbReference type="InParanoid" id="A2D7F0"/>
<dbReference type="SMR" id="A2D7F0"/>
<dbReference type="GO" id="GO:0072542">
    <property type="term" value="F:protein phosphatase activator activity"/>
    <property type="evidence" value="ECO:0000318"/>
    <property type="project" value="GO_Central"/>
</dbReference>
<feature type="compositionally biased region" description="Low complexity" evidence="1">
    <location>
        <begin position="1"/>
        <end position="15"/>
    </location>
</feature>
<accession>A2D7F0</accession>
<reference evidence="2" key="2">
    <citation type="journal article" date="2007" name="Science">
        <title>Draft genome sequence of the sexually transmitted pathogen Trichomonas vaginalis.</title>
        <authorList>
            <person name="Carlton J.M."/>
            <person name="Hirt R.P."/>
            <person name="Silva J.C."/>
            <person name="Delcher A.L."/>
            <person name="Schatz M."/>
            <person name="Zhao Q."/>
            <person name="Wortman J.R."/>
            <person name="Bidwell S.L."/>
            <person name="Alsmark U.C.M."/>
            <person name="Besteiro S."/>
            <person name="Sicheritz-Ponten T."/>
            <person name="Noel C.J."/>
            <person name="Dacks J.B."/>
            <person name="Foster P.G."/>
            <person name="Simillion C."/>
            <person name="Van de Peer Y."/>
            <person name="Miranda-Saavedra D."/>
            <person name="Barton G.J."/>
            <person name="Westrop G.D."/>
            <person name="Mueller S."/>
            <person name="Dessi D."/>
            <person name="Fiori P.L."/>
            <person name="Ren Q."/>
            <person name="Paulsen I."/>
            <person name="Zhang H."/>
            <person name="Bastida-Corcuera F.D."/>
            <person name="Simoes-Barbosa A."/>
            <person name="Brown M.T."/>
            <person name="Hayes R.D."/>
            <person name="Mukherjee M."/>
            <person name="Okumura C.Y."/>
            <person name="Schneider R."/>
            <person name="Smith A.J."/>
            <person name="Vanacova S."/>
            <person name="Villalvazo M."/>
            <person name="Haas B.J."/>
            <person name="Pertea M."/>
            <person name="Feldblyum T.V."/>
            <person name="Utterback T.R."/>
            <person name="Shu C.L."/>
            <person name="Osoegawa K."/>
            <person name="de Jong P.J."/>
            <person name="Hrdy I."/>
            <person name="Horvathova L."/>
            <person name="Zubacova Z."/>
            <person name="Dolezal P."/>
            <person name="Malik S.B."/>
            <person name="Logsdon J.M. Jr."/>
            <person name="Henze K."/>
            <person name="Gupta A."/>
            <person name="Wang C.C."/>
            <person name="Dunne R.L."/>
            <person name="Upcroft J.A."/>
            <person name="Upcroft P."/>
            <person name="White O."/>
            <person name="Salzberg S.L."/>
            <person name="Tang P."/>
            <person name="Chiu C.-H."/>
            <person name="Lee Y.-S."/>
            <person name="Embley T.M."/>
            <person name="Coombs G.H."/>
            <person name="Mottram J.C."/>
            <person name="Tachezy J."/>
            <person name="Fraser-Liggett C.M."/>
            <person name="Johnson P.J."/>
        </authorList>
    </citation>
    <scope>NUCLEOTIDE SEQUENCE [LARGE SCALE GENOMIC DNA]</scope>
    <source>
        <strain evidence="2">G3</strain>
    </source>
</reference>
<dbReference type="RefSeq" id="XP_001276915.1">
    <property type="nucleotide sequence ID" value="XM_001276914.1"/>
</dbReference>